<organism evidence="7 8">
    <name type="scientific">Sphingobacterium faecale</name>
    <dbReference type="NCBI Taxonomy" id="2803775"/>
    <lineage>
        <taxon>Bacteria</taxon>
        <taxon>Pseudomonadati</taxon>
        <taxon>Bacteroidota</taxon>
        <taxon>Sphingobacteriia</taxon>
        <taxon>Sphingobacteriales</taxon>
        <taxon>Sphingobacteriaceae</taxon>
        <taxon>Sphingobacterium</taxon>
    </lineage>
</organism>
<evidence type="ECO:0000256" key="5">
    <source>
        <dbReference type="SAM" id="Phobius"/>
    </source>
</evidence>
<evidence type="ECO:0000256" key="3">
    <source>
        <dbReference type="ARBA" id="ARBA00022989"/>
    </source>
</evidence>
<accession>A0ABS1R8G7</accession>
<dbReference type="EMBL" id="JAERTY010000011">
    <property type="protein sequence ID" value="MBL1410820.1"/>
    <property type="molecule type" value="Genomic_DNA"/>
</dbReference>
<evidence type="ECO:0000259" key="6">
    <source>
        <dbReference type="Pfam" id="PF07291"/>
    </source>
</evidence>
<evidence type="ECO:0000313" key="7">
    <source>
        <dbReference type="EMBL" id="MBL1410820.1"/>
    </source>
</evidence>
<evidence type="ECO:0000313" key="8">
    <source>
        <dbReference type="Proteomes" id="UP000625283"/>
    </source>
</evidence>
<dbReference type="Proteomes" id="UP000625283">
    <property type="component" value="Unassembled WGS sequence"/>
</dbReference>
<evidence type="ECO:0000256" key="4">
    <source>
        <dbReference type="ARBA" id="ARBA00023136"/>
    </source>
</evidence>
<feature type="transmembrane region" description="Helical" evidence="5">
    <location>
        <begin position="104"/>
        <end position="123"/>
    </location>
</feature>
<feature type="transmembrane region" description="Helical" evidence="5">
    <location>
        <begin position="63"/>
        <end position="84"/>
    </location>
</feature>
<evidence type="ECO:0000256" key="1">
    <source>
        <dbReference type="ARBA" id="ARBA00004141"/>
    </source>
</evidence>
<comment type="subcellular location">
    <subcellularLocation>
        <location evidence="1">Membrane</location>
        <topology evidence="1">Multi-pass membrane protein</topology>
    </subcellularLocation>
</comment>
<reference evidence="7 8" key="1">
    <citation type="submission" date="2021-01" db="EMBL/GenBank/DDBJ databases">
        <title>C459-1 draft genome sequence.</title>
        <authorList>
            <person name="Zhang X.-F."/>
        </authorList>
    </citation>
    <scope>NUCLEOTIDE SEQUENCE [LARGE SCALE GENOMIC DNA]</scope>
    <source>
        <strain evidence="8">C459-1</strain>
    </source>
</reference>
<comment type="caution">
    <text evidence="7">The sequence shown here is derived from an EMBL/GenBank/DDBJ whole genome shotgun (WGS) entry which is preliminary data.</text>
</comment>
<dbReference type="Pfam" id="PF07291">
    <property type="entry name" value="MauE"/>
    <property type="match status" value="1"/>
</dbReference>
<evidence type="ECO:0000256" key="2">
    <source>
        <dbReference type="ARBA" id="ARBA00022692"/>
    </source>
</evidence>
<feature type="transmembrane region" description="Helical" evidence="5">
    <location>
        <begin position="34"/>
        <end position="56"/>
    </location>
</feature>
<keyword evidence="8" id="KW-1185">Reference proteome</keyword>
<keyword evidence="2 5" id="KW-0812">Transmembrane</keyword>
<keyword evidence="3 5" id="KW-1133">Transmembrane helix</keyword>
<protein>
    <recommendedName>
        <fullName evidence="6">Methylamine utilisation protein MauE domain-containing protein</fullName>
    </recommendedName>
</protein>
<dbReference type="InterPro" id="IPR009908">
    <property type="entry name" value="Methylamine_util_MauE"/>
</dbReference>
<keyword evidence="4 5" id="KW-0472">Membrane</keyword>
<gene>
    <name evidence="7" type="ORF">JKG61_18830</name>
</gene>
<proteinExistence type="predicted"/>
<name>A0ABS1R8G7_9SPHI</name>
<sequence length="147" mass="16659">MIGLILLWLFAGIPKVMDIPSFSTQLKRMPYIGWMHSFIAVILPILMLAIAVLLAIPKLKLYGLYLSAGLLCCFTIYIAWTLLFSDHIPCSCAGIHADILWKDHVFITAIGLVLNTLAIWLEWKNIENLTHKYNKTLLRNDTPHLGI</sequence>
<feature type="domain" description="Methylamine utilisation protein MauE" evidence="6">
    <location>
        <begin position="2"/>
        <end position="120"/>
    </location>
</feature>